<evidence type="ECO:0000256" key="11">
    <source>
        <dbReference type="RuleBase" id="RU003523"/>
    </source>
</evidence>
<comment type="caution">
    <text evidence="13">The sequence shown here is derived from an EMBL/GenBank/DDBJ whole genome shotgun (WGS) entry which is preliminary data.</text>
</comment>
<dbReference type="PROSITE" id="PS50991">
    <property type="entry name" value="PYR_CT"/>
    <property type="match status" value="1"/>
</dbReference>
<dbReference type="SUPFAM" id="SSF51569">
    <property type="entry name" value="Aldolase"/>
    <property type="match status" value="1"/>
</dbReference>
<evidence type="ECO:0000313" key="14">
    <source>
        <dbReference type="Proteomes" id="UP001143486"/>
    </source>
</evidence>
<feature type="domain" description="Pyruvate carboxyltransferase" evidence="12">
    <location>
        <begin position="17"/>
        <end position="276"/>
    </location>
</feature>
<dbReference type="RefSeq" id="WP_271186153.1">
    <property type="nucleotide sequence ID" value="NZ_BSFE01000003.1"/>
</dbReference>
<dbReference type="SMART" id="SM00917">
    <property type="entry name" value="LeuA_dimer"/>
    <property type="match status" value="1"/>
</dbReference>
<dbReference type="Gene3D" id="3.20.20.70">
    <property type="entry name" value="Aldolase class I"/>
    <property type="match status" value="1"/>
</dbReference>
<dbReference type="Gene3D" id="1.10.238.260">
    <property type="match status" value="1"/>
</dbReference>
<keyword evidence="6" id="KW-0028">Amino-acid biosynthesis</keyword>
<dbReference type="FunFam" id="3.20.20.70:FF:000010">
    <property type="entry name" value="2-isopropylmalate synthase"/>
    <property type="match status" value="1"/>
</dbReference>
<comment type="pathway">
    <text evidence="1">Amino-acid biosynthesis; L-leucine biosynthesis; L-leucine from 3-methyl-2-oxobutanoate: step 1/4.</text>
</comment>
<name>A0A9W6IKS4_9PROT</name>
<evidence type="ECO:0000256" key="7">
    <source>
        <dbReference type="ARBA" id="ARBA00022679"/>
    </source>
</evidence>
<sequence length="529" mass="57166">MSAPKLSPVPSSQPERLHIFDTTLRDGEQAPGFSMTAPEKLEMAHLLANLRVDTMEAGFAAASPGDTEAIRLIAREVRGPTICSLARATEKDIDAAAYALEPAQRSRLHVFIATSPIHREAKLRLSRREVIQTIERCLKHAAGRFDEIEFSAEDALRTEPEFLVEALSCAAQNGADVLNVPDTVGYSEPDEIYRVFADLVEKVERPDHVIFSAHCHNDLGLAVANSLAAVKAGARQVECAINGIGERAGNCSLEEVVMALQVRADIFPAVSHADATQIWAASQRLSRMTGTAVAPNKAIVGKNAFAHEAGIHQHGMIADRRTYEIMTPESVGVPGSSLVLGKHSGKHALSQRLAKLGYQPDPDRLNEIFAQFKAAADLHGEINDADLVAMMEGYSASGSQWTVLRTELRTTAGRKPKQFARIELEHPVRGRISDIASGDGPVAAAFAAVQRITGTDVDIISLETRMRANGSGREFVADIEVEIDGRRYSGRARGPDIVTAAIDALLFTLDRGEAYDRAEANQPTPAHAV</sequence>
<dbReference type="Pfam" id="PF00682">
    <property type="entry name" value="HMGL-like"/>
    <property type="match status" value="1"/>
</dbReference>
<accession>A0A9W6IKS4</accession>
<dbReference type="InterPro" id="IPR013785">
    <property type="entry name" value="Aldolase_TIM"/>
</dbReference>
<dbReference type="AlphaFoldDB" id="A0A9W6IKS4"/>
<dbReference type="PANTHER" id="PTHR10277:SF9">
    <property type="entry name" value="2-ISOPROPYLMALATE SYNTHASE 1, CHLOROPLASTIC-RELATED"/>
    <property type="match status" value="1"/>
</dbReference>
<reference evidence="13" key="2">
    <citation type="submission" date="2023-01" db="EMBL/GenBank/DDBJ databases">
        <authorList>
            <person name="Sun Q."/>
            <person name="Evtushenko L."/>
        </authorList>
    </citation>
    <scope>NUCLEOTIDE SEQUENCE</scope>
    <source>
        <strain evidence="13">VKM B-1513</strain>
    </source>
</reference>
<dbReference type="InterPro" id="IPR036230">
    <property type="entry name" value="LeuA_allosteric_dom_sf"/>
</dbReference>
<evidence type="ECO:0000259" key="12">
    <source>
        <dbReference type="PROSITE" id="PS50991"/>
    </source>
</evidence>
<keyword evidence="7 11" id="KW-0808">Transferase</keyword>
<dbReference type="InterPro" id="IPR013709">
    <property type="entry name" value="2-isopropylmalate_synth_dimer"/>
</dbReference>
<evidence type="ECO:0000256" key="6">
    <source>
        <dbReference type="ARBA" id="ARBA00022605"/>
    </source>
</evidence>
<dbReference type="InterPro" id="IPR050073">
    <property type="entry name" value="2-IPM_HCS-like"/>
</dbReference>
<evidence type="ECO:0000256" key="5">
    <source>
        <dbReference type="ARBA" id="ARBA00022430"/>
    </source>
</evidence>
<dbReference type="InterPro" id="IPR000891">
    <property type="entry name" value="PYR_CT"/>
</dbReference>
<evidence type="ECO:0000256" key="10">
    <source>
        <dbReference type="ARBA" id="ARBA00029993"/>
    </source>
</evidence>
<evidence type="ECO:0000256" key="9">
    <source>
        <dbReference type="ARBA" id="ARBA00023304"/>
    </source>
</evidence>
<dbReference type="PANTHER" id="PTHR10277">
    <property type="entry name" value="HOMOCITRATE SYNTHASE-RELATED"/>
    <property type="match status" value="1"/>
</dbReference>
<organism evidence="13 14">
    <name type="scientific">Maricaulis virginensis</name>
    <dbReference type="NCBI Taxonomy" id="144022"/>
    <lineage>
        <taxon>Bacteria</taxon>
        <taxon>Pseudomonadati</taxon>
        <taxon>Pseudomonadota</taxon>
        <taxon>Alphaproteobacteria</taxon>
        <taxon>Maricaulales</taxon>
        <taxon>Maricaulaceae</taxon>
        <taxon>Maricaulis</taxon>
    </lineage>
</organism>
<dbReference type="InterPro" id="IPR054691">
    <property type="entry name" value="LeuA/HCS_post-cat"/>
</dbReference>
<evidence type="ECO:0000256" key="4">
    <source>
        <dbReference type="ARBA" id="ARBA00018198"/>
    </source>
</evidence>
<dbReference type="Pfam" id="PF22617">
    <property type="entry name" value="HCS_D2"/>
    <property type="match status" value="1"/>
</dbReference>
<evidence type="ECO:0000256" key="3">
    <source>
        <dbReference type="ARBA" id="ARBA00012973"/>
    </source>
</evidence>
<keyword evidence="9" id="KW-0100">Branched-chain amino acid biosynthesis</keyword>
<dbReference type="GO" id="GO:0009098">
    <property type="term" value="P:L-leucine biosynthetic process"/>
    <property type="evidence" value="ECO:0007669"/>
    <property type="project" value="UniProtKB-KW"/>
</dbReference>
<protein>
    <recommendedName>
        <fullName evidence="4">2-isopropylmalate synthase</fullName>
        <ecNumber evidence="3">2.3.3.13</ecNumber>
    </recommendedName>
    <alternativeName>
        <fullName evidence="10">Alpha-IPM synthase</fullName>
    </alternativeName>
</protein>
<dbReference type="Gene3D" id="3.30.160.270">
    <property type="match status" value="1"/>
</dbReference>
<evidence type="ECO:0000256" key="2">
    <source>
        <dbReference type="ARBA" id="ARBA00009396"/>
    </source>
</evidence>
<evidence type="ECO:0000256" key="8">
    <source>
        <dbReference type="ARBA" id="ARBA00023211"/>
    </source>
</evidence>
<dbReference type="NCBIfam" id="NF002086">
    <property type="entry name" value="PRK00915.1-3"/>
    <property type="match status" value="1"/>
</dbReference>
<proteinExistence type="inferred from homology"/>
<evidence type="ECO:0000256" key="1">
    <source>
        <dbReference type="ARBA" id="ARBA00004689"/>
    </source>
</evidence>
<keyword evidence="14" id="KW-1185">Reference proteome</keyword>
<keyword evidence="5" id="KW-0432">Leucine biosynthesis</keyword>
<dbReference type="CDD" id="cd07940">
    <property type="entry name" value="DRE_TIM_IPMS"/>
    <property type="match status" value="1"/>
</dbReference>
<keyword evidence="8" id="KW-0464">Manganese</keyword>
<dbReference type="Proteomes" id="UP001143486">
    <property type="component" value="Unassembled WGS sequence"/>
</dbReference>
<dbReference type="PROSITE" id="PS00816">
    <property type="entry name" value="AIPM_HOMOCIT_SYNTH_2"/>
    <property type="match status" value="1"/>
</dbReference>
<dbReference type="EC" id="2.3.3.13" evidence="3"/>
<dbReference type="PROSITE" id="PS00815">
    <property type="entry name" value="AIPM_HOMOCIT_SYNTH_1"/>
    <property type="match status" value="1"/>
</dbReference>
<evidence type="ECO:0000313" key="13">
    <source>
        <dbReference type="EMBL" id="GLK51788.1"/>
    </source>
</evidence>
<dbReference type="Pfam" id="PF08502">
    <property type="entry name" value="LeuA_dimer"/>
    <property type="match status" value="1"/>
</dbReference>
<dbReference type="EMBL" id="BSFE01000003">
    <property type="protein sequence ID" value="GLK51788.1"/>
    <property type="molecule type" value="Genomic_DNA"/>
</dbReference>
<dbReference type="SUPFAM" id="SSF110921">
    <property type="entry name" value="2-isopropylmalate synthase LeuA, allosteric (dimerisation) domain"/>
    <property type="match status" value="1"/>
</dbReference>
<comment type="similarity">
    <text evidence="2">Belongs to the alpha-IPM synthase/homocitrate synthase family. LeuA type 1 subfamily.</text>
</comment>
<gene>
    <name evidence="13" type="primary">leuA</name>
    <name evidence="13" type="ORF">GCM10017621_12960</name>
</gene>
<dbReference type="FunFam" id="1.10.238.260:FF:000001">
    <property type="entry name" value="2-isopropylmalate synthase"/>
    <property type="match status" value="1"/>
</dbReference>
<reference evidence="13" key="1">
    <citation type="journal article" date="2014" name="Int. J. Syst. Evol. Microbiol.">
        <title>Complete genome sequence of Corynebacterium casei LMG S-19264T (=DSM 44701T), isolated from a smear-ripened cheese.</title>
        <authorList>
            <consortium name="US DOE Joint Genome Institute (JGI-PGF)"/>
            <person name="Walter F."/>
            <person name="Albersmeier A."/>
            <person name="Kalinowski J."/>
            <person name="Ruckert C."/>
        </authorList>
    </citation>
    <scope>NUCLEOTIDE SEQUENCE</scope>
    <source>
        <strain evidence="13">VKM B-1513</strain>
    </source>
</reference>
<dbReference type="InterPro" id="IPR002034">
    <property type="entry name" value="AIPM/Hcit_synth_CS"/>
</dbReference>
<dbReference type="GO" id="GO:0003852">
    <property type="term" value="F:2-isopropylmalate synthase activity"/>
    <property type="evidence" value="ECO:0007669"/>
    <property type="project" value="UniProtKB-EC"/>
</dbReference>